<evidence type="ECO:0000313" key="3">
    <source>
        <dbReference type="Proteomes" id="UP000008461"/>
    </source>
</evidence>
<dbReference type="Pfam" id="PF21880">
    <property type="entry name" value="DUF6916"/>
    <property type="match status" value="1"/>
</dbReference>
<name>F4L4P4_HALH1</name>
<dbReference type="RefSeq" id="WP_013767527.1">
    <property type="nucleotide sequence ID" value="NC_015510.1"/>
</dbReference>
<dbReference type="OrthoDB" id="3034787at2"/>
<evidence type="ECO:0000259" key="1">
    <source>
        <dbReference type="Pfam" id="PF21880"/>
    </source>
</evidence>
<proteinExistence type="predicted"/>
<feature type="domain" description="DUF6916" evidence="1">
    <location>
        <begin position="6"/>
        <end position="97"/>
    </location>
</feature>
<evidence type="ECO:0000313" key="2">
    <source>
        <dbReference type="EMBL" id="AEE52992.1"/>
    </source>
</evidence>
<reference evidence="2 3" key="1">
    <citation type="journal article" date="2011" name="Stand. Genomic Sci.">
        <title>Complete genome sequence of Haliscomenobacter hydrossis type strain (O).</title>
        <authorList>
            <consortium name="US DOE Joint Genome Institute (JGI-PGF)"/>
            <person name="Daligault H."/>
            <person name="Lapidus A."/>
            <person name="Zeytun A."/>
            <person name="Nolan M."/>
            <person name="Lucas S."/>
            <person name="Del Rio T.G."/>
            <person name="Tice H."/>
            <person name="Cheng J.F."/>
            <person name="Tapia R."/>
            <person name="Han C."/>
            <person name="Goodwin L."/>
            <person name="Pitluck S."/>
            <person name="Liolios K."/>
            <person name="Pagani I."/>
            <person name="Ivanova N."/>
            <person name="Huntemann M."/>
            <person name="Mavromatis K."/>
            <person name="Mikhailova N."/>
            <person name="Pati A."/>
            <person name="Chen A."/>
            <person name="Palaniappan K."/>
            <person name="Land M."/>
            <person name="Hauser L."/>
            <person name="Brambilla E.M."/>
            <person name="Rohde M."/>
            <person name="Verbarg S."/>
            <person name="Goker M."/>
            <person name="Bristow J."/>
            <person name="Eisen J.A."/>
            <person name="Markowitz V."/>
            <person name="Hugenholtz P."/>
            <person name="Kyrpides N.C."/>
            <person name="Klenk H.P."/>
            <person name="Woyke T."/>
        </authorList>
    </citation>
    <scope>NUCLEOTIDE SEQUENCE [LARGE SCALE GENOMIC DNA]</scope>
    <source>
        <strain evidence="3">ATCC 27775 / DSM 1100 / LMG 10767 / O</strain>
    </source>
</reference>
<gene>
    <name evidence="2" type="ordered locus">Halhy_5166</name>
</gene>
<dbReference type="STRING" id="760192.Halhy_5166"/>
<dbReference type="eggNOG" id="ENOG50335D1">
    <property type="taxonomic scope" value="Bacteria"/>
</dbReference>
<dbReference type="EMBL" id="CP002691">
    <property type="protein sequence ID" value="AEE52992.1"/>
    <property type="molecule type" value="Genomic_DNA"/>
</dbReference>
<dbReference type="AlphaFoldDB" id="F4L4P4"/>
<protein>
    <recommendedName>
        <fullName evidence="1">DUF6916 domain-containing protein</fullName>
    </recommendedName>
</protein>
<sequence length="98" mass="11150">MLEQISIANFQPHLNETFSIRFTPEATHPAVLTKVTPWSHGSDKYRQPFTLELETDLKETYYLQGSFTLVHPTAGELVLFMVPLGLGSMGMRYEIVFS</sequence>
<dbReference type="Proteomes" id="UP000008461">
    <property type="component" value="Chromosome"/>
</dbReference>
<accession>F4L4P4</accession>
<organism evidence="2 3">
    <name type="scientific">Haliscomenobacter hydrossis (strain ATCC 27775 / DSM 1100 / LMG 10767 / O)</name>
    <dbReference type="NCBI Taxonomy" id="760192"/>
    <lineage>
        <taxon>Bacteria</taxon>
        <taxon>Pseudomonadati</taxon>
        <taxon>Bacteroidota</taxon>
        <taxon>Saprospiria</taxon>
        <taxon>Saprospirales</taxon>
        <taxon>Haliscomenobacteraceae</taxon>
        <taxon>Haliscomenobacter</taxon>
    </lineage>
</organism>
<dbReference type="KEGG" id="hhy:Halhy_5166"/>
<dbReference type="InterPro" id="IPR054209">
    <property type="entry name" value="DUF6916"/>
</dbReference>
<dbReference type="HOGENOM" id="CLU_2316145_0_0_10"/>
<reference key="2">
    <citation type="submission" date="2011-04" db="EMBL/GenBank/DDBJ databases">
        <title>Complete sequence of chromosome of Haliscomenobacter hydrossis DSM 1100.</title>
        <authorList>
            <consortium name="US DOE Joint Genome Institute (JGI-PGF)"/>
            <person name="Lucas S."/>
            <person name="Han J."/>
            <person name="Lapidus A."/>
            <person name="Bruce D."/>
            <person name="Goodwin L."/>
            <person name="Pitluck S."/>
            <person name="Peters L."/>
            <person name="Kyrpides N."/>
            <person name="Mavromatis K."/>
            <person name="Ivanova N."/>
            <person name="Ovchinnikova G."/>
            <person name="Pagani I."/>
            <person name="Daligault H."/>
            <person name="Detter J.C."/>
            <person name="Han C."/>
            <person name="Land M."/>
            <person name="Hauser L."/>
            <person name="Markowitz V."/>
            <person name="Cheng J.-F."/>
            <person name="Hugenholtz P."/>
            <person name="Woyke T."/>
            <person name="Wu D."/>
            <person name="Verbarg S."/>
            <person name="Frueling A."/>
            <person name="Brambilla E."/>
            <person name="Klenk H.-P."/>
            <person name="Eisen J.A."/>
        </authorList>
    </citation>
    <scope>NUCLEOTIDE SEQUENCE</scope>
    <source>
        <strain>DSM 1100</strain>
    </source>
</reference>
<keyword evidence="3" id="KW-1185">Reference proteome</keyword>